<sequence length="191" mass="19796">MEKLKRGNMDNQLPEIIEFTGTGITEGDFKVTLNKLLLYLNELLGSNGQKLNLIPSGIISMWSGAANAIPSGWTLCNGENGTPDMRDKFIVGAGGSYAVGETGGAASSSINGVTGATTLTVDQMPSHNHTVGQAYADAIGPNIATTDSSSSSYSPFASVKNTGGSLPHSHSISGSVPTLPPFYALAFIMKL</sequence>
<proteinExistence type="predicted"/>
<dbReference type="SUPFAM" id="SSF88874">
    <property type="entry name" value="Receptor-binding domain of short tail fibre protein gp12"/>
    <property type="match status" value="1"/>
</dbReference>
<reference evidence="1 2" key="1">
    <citation type="submission" date="2009-02" db="EMBL/GenBank/DDBJ databases">
        <title>The Genome Sequence of Oxalobacter formigenes OXCC13.</title>
        <authorList>
            <consortium name="The Broad Institute Genome Sequencing Platform"/>
            <person name="Ward D."/>
            <person name="Young S.K."/>
            <person name="Kodira C.D."/>
            <person name="Zeng Q."/>
            <person name="Koehrsen M."/>
            <person name="Alvarado L."/>
            <person name="Berlin A."/>
            <person name="Borenstein D."/>
            <person name="Chen Z."/>
            <person name="Engels R."/>
            <person name="Freedman E."/>
            <person name="Gellesch M."/>
            <person name="Goldberg J."/>
            <person name="Griggs A."/>
            <person name="Gujja S."/>
            <person name="Heiman D."/>
            <person name="Hepburn T."/>
            <person name="Howarth C."/>
            <person name="Jen D."/>
            <person name="Larson L."/>
            <person name="Lewis B."/>
            <person name="Mehta T."/>
            <person name="Park D."/>
            <person name="Pearson M."/>
            <person name="Roberts A."/>
            <person name="Saif S."/>
            <person name="Shea T."/>
            <person name="Shenoy N."/>
            <person name="Sisk P."/>
            <person name="Stolte C."/>
            <person name="Sykes S."/>
            <person name="Walk T."/>
            <person name="White J."/>
            <person name="Yandava C."/>
            <person name="Allison M.J."/>
            <person name="Lander E."/>
            <person name="Nusbaum C."/>
            <person name="Galagan J."/>
            <person name="Birren B."/>
        </authorList>
    </citation>
    <scope>NUCLEOTIDE SEQUENCE [LARGE SCALE GENOMIC DNA]</scope>
    <source>
        <strain evidence="1 2">OXCC13</strain>
    </source>
</reference>
<dbReference type="EMBL" id="GG658170">
    <property type="protein sequence ID" value="EEO29308.1"/>
    <property type="molecule type" value="Genomic_DNA"/>
</dbReference>
<dbReference type="CDD" id="cd22641">
    <property type="entry name" value="C24-like"/>
    <property type="match status" value="1"/>
</dbReference>
<name>C3X7Y2_OXAFO</name>
<keyword evidence="2" id="KW-1185">Reference proteome</keyword>
<evidence type="ECO:0000313" key="1">
    <source>
        <dbReference type="EMBL" id="EEO29308.1"/>
    </source>
</evidence>
<dbReference type="HOGENOM" id="CLU_1420219_0_0_4"/>
<dbReference type="AlphaFoldDB" id="C3X7Y2"/>
<dbReference type="Proteomes" id="UP000005089">
    <property type="component" value="Unassembled WGS sequence"/>
</dbReference>
<gene>
    <name evidence="1" type="ORF">OFBG_00336</name>
</gene>
<evidence type="ECO:0000313" key="2">
    <source>
        <dbReference type="Proteomes" id="UP000005089"/>
    </source>
</evidence>
<dbReference type="eggNOG" id="COG4675">
    <property type="taxonomic scope" value="Bacteria"/>
</dbReference>
<accession>C3X7Y2</accession>
<organism evidence="1 2">
    <name type="scientific">Oxalobacter formigenes OXCC13</name>
    <dbReference type="NCBI Taxonomy" id="556269"/>
    <lineage>
        <taxon>Bacteria</taxon>
        <taxon>Pseudomonadati</taxon>
        <taxon>Pseudomonadota</taxon>
        <taxon>Betaproteobacteria</taxon>
        <taxon>Burkholderiales</taxon>
        <taxon>Oxalobacteraceae</taxon>
        <taxon>Oxalobacter</taxon>
    </lineage>
</organism>
<protein>
    <submittedName>
        <fullName evidence="1">Phage Tail Collar Domain protein</fullName>
    </submittedName>
</protein>
<dbReference type="STRING" id="847.BRW83_1925"/>